<dbReference type="OrthoDB" id="9781892at2"/>
<evidence type="ECO:0000313" key="4">
    <source>
        <dbReference type="Proteomes" id="UP000029462"/>
    </source>
</evidence>
<dbReference type="GO" id="GO:0008713">
    <property type="term" value="F:ADP-heptose-lipopolysaccharide heptosyltransferase activity"/>
    <property type="evidence" value="ECO:0007669"/>
    <property type="project" value="TreeGrafter"/>
</dbReference>
<dbReference type="GO" id="GO:0005829">
    <property type="term" value="C:cytosol"/>
    <property type="evidence" value="ECO:0007669"/>
    <property type="project" value="TreeGrafter"/>
</dbReference>
<evidence type="ECO:0000256" key="2">
    <source>
        <dbReference type="ARBA" id="ARBA00022679"/>
    </source>
</evidence>
<protein>
    <submittedName>
        <fullName evidence="3">Lipopolysaccharide core heptosyltransferase</fullName>
    </submittedName>
</protein>
<keyword evidence="1" id="KW-0328">Glycosyltransferase</keyword>
<accession>A0A090V5Q6</accession>
<keyword evidence="2 3" id="KW-0808">Transferase</keyword>
<dbReference type="GO" id="GO:0009244">
    <property type="term" value="P:lipopolysaccharide core region biosynthetic process"/>
    <property type="evidence" value="ECO:0007669"/>
    <property type="project" value="TreeGrafter"/>
</dbReference>
<dbReference type="eggNOG" id="COG0859">
    <property type="taxonomic scope" value="Bacteria"/>
</dbReference>
<sequence length="368" mass="41429">MIRALRKKIQLILVNLFLRLYTGKNGLSSTQAEFAQEDKRNIKNIVIYSSTALGDFMMNSPAIHAIRREYPDAHITLICHKKMVQFLSAGKDWDSLIAWDNKLTTVSALVESIKQQGRPDAAIILHSHTPYDFLSALRAGAKYVFIDNDKQTIPLVSKWATSRLKNFVGHTIQRKLELIAPFLSHEPSRAMRLPAEVVVDEATRDPAVKYVGFQMGASSLRKCWSTENFARLATQLINDYDAVKIVLIGAPNEVALQDKFLQQLDTRYHDRVLPLIGKTTIPGLLQEIKKMSLLVTSDTGPLHLAVAMQIPTVSMFVVTSPMLYGPYQDPELHSVIYKAFTTLDEQHYASALDKISLSEVYARVKTFL</sequence>
<dbReference type="EMBL" id="BBMZ01000018">
    <property type="protein sequence ID" value="GAL59438.1"/>
    <property type="molecule type" value="Genomic_DNA"/>
</dbReference>
<dbReference type="Proteomes" id="UP000029462">
    <property type="component" value="Unassembled WGS sequence"/>
</dbReference>
<keyword evidence="4" id="KW-1185">Reference proteome</keyword>
<dbReference type="STRING" id="1115515.EV102420_18_00160"/>
<dbReference type="SUPFAM" id="SSF53756">
    <property type="entry name" value="UDP-Glycosyltransferase/glycogen phosphorylase"/>
    <property type="match status" value="1"/>
</dbReference>
<evidence type="ECO:0000313" key="3">
    <source>
        <dbReference type="EMBL" id="GAL59438.1"/>
    </source>
</evidence>
<proteinExistence type="predicted"/>
<dbReference type="RefSeq" id="WP_052512373.1">
    <property type="nucleotide sequence ID" value="NZ_BBMZ01000018.1"/>
</dbReference>
<name>A0A090V5Q6_PSEVU</name>
<dbReference type="PANTHER" id="PTHR30160">
    <property type="entry name" value="TETRAACYLDISACCHARIDE 4'-KINASE-RELATED"/>
    <property type="match status" value="1"/>
</dbReference>
<dbReference type="AlphaFoldDB" id="A0A090V5Q6"/>
<gene>
    <name evidence="3" type="primary">rfaQ</name>
    <name evidence="3" type="ORF">EV102420_18_00160</name>
</gene>
<dbReference type="InterPro" id="IPR002201">
    <property type="entry name" value="Glyco_trans_9"/>
</dbReference>
<dbReference type="Pfam" id="PF01075">
    <property type="entry name" value="Glyco_transf_9"/>
    <property type="match status" value="1"/>
</dbReference>
<comment type="caution">
    <text evidence="3">The sequence shown here is derived from an EMBL/GenBank/DDBJ whole genome shotgun (WGS) entry which is preliminary data.</text>
</comment>
<dbReference type="CDD" id="cd03789">
    <property type="entry name" value="GT9_LPS_heptosyltransferase"/>
    <property type="match status" value="1"/>
</dbReference>
<organism evidence="3 4">
    <name type="scientific">Pseudescherichia vulneris NBRC 102420</name>
    <dbReference type="NCBI Taxonomy" id="1115515"/>
    <lineage>
        <taxon>Bacteria</taxon>
        <taxon>Pseudomonadati</taxon>
        <taxon>Pseudomonadota</taxon>
        <taxon>Gammaproteobacteria</taxon>
        <taxon>Enterobacterales</taxon>
        <taxon>Enterobacteriaceae</taxon>
        <taxon>Pseudescherichia</taxon>
    </lineage>
</organism>
<evidence type="ECO:0000256" key="1">
    <source>
        <dbReference type="ARBA" id="ARBA00022676"/>
    </source>
</evidence>
<reference evidence="3 4" key="1">
    <citation type="submission" date="2014-09" db="EMBL/GenBank/DDBJ databases">
        <title>Whole genome shotgun sequence of Escherichia vulneris NBRC 102420.</title>
        <authorList>
            <person name="Yoshida Y."/>
            <person name="Hosoyama A."/>
            <person name="Tsuchikane K."/>
            <person name="Ohji S."/>
            <person name="Ichikawa N."/>
            <person name="Kimura A."/>
            <person name="Yamazoe A."/>
            <person name="Ezaki T."/>
            <person name="Fujita N."/>
        </authorList>
    </citation>
    <scope>NUCLEOTIDE SEQUENCE [LARGE SCALE GENOMIC DNA]</scope>
    <source>
        <strain evidence="3 4">NBRC 102420</strain>
    </source>
</reference>
<dbReference type="InterPro" id="IPR051199">
    <property type="entry name" value="LPS_LOS_Heptosyltrfase"/>
</dbReference>
<dbReference type="Gene3D" id="3.40.50.2000">
    <property type="entry name" value="Glycogen Phosphorylase B"/>
    <property type="match status" value="2"/>
</dbReference>